<dbReference type="InterPro" id="IPR046532">
    <property type="entry name" value="DUF6597"/>
</dbReference>
<evidence type="ECO:0000256" key="3">
    <source>
        <dbReference type="ARBA" id="ARBA00023163"/>
    </source>
</evidence>
<keyword evidence="3" id="KW-0804">Transcription</keyword>
<dbReference type="AlphaFoldDB" id="A0A7X3K8E7"/>
<dbReference type="Pfam" id="PF20240">
    <property type="entry name" value="DUF6597"/>
    <property type="match status" value="1"/>
</dbReference>
<dbReference type="PROSITE" id="PS00041">
    <property type="entry name" value="HTH_ARAC_FAMILY_1"/>
    <property type="match status" value="2"/>
</dbReference>
<dbReference type="SUPFAM" id="SSF46689">
    <property type="entry name" value="Homeodomain-like"/>
    <property type="match status" value="1"/>
</dbReference>
<dbReference type="InterPro" id="IPR009057">
    <property type="entry name" value="Homeodomain-like_sf"/>
</dbReference>
<dbReference type="Proteomes" id="UP000443353">
    <property type="component" value="Unassembled WGS sequence"/>
</dbReference>
<name>A0A7X3K8E7_9BURK</name>
<dbReference type="Gene3D" id="1.10.10.60">
    <property type="entry name" value="Homeodomain-like"/>
    <property type="match status" value="1"/>
</dbReference>
<dbReference type="Pfam" id="PF12833">
    <property type="entry name" value="HTH_18"/>
    <property type="match status" value="1"/>
</dbReference>
<evidence type="ECO:0000313" key="6">
    <source>
        <dbReference type="EMBL" id="MVW61863.1"/>
    </source>
</evidence>
<dbReference type="RefSeq" id="WP_160409648.1">
    <property type="nucleotide sequence ID" value="NZ_WSES01000005.1"/>
</dbReference>
<dbReference type="InterPro" id="IPR050204">
    <property type="entry name" value="AraC_XylS_family_regulators"/>
</dbReference>
<dbReference type="InterPro" id="IPR018060">
    <property type="entry name" value="HTH_AraC"/>
</dbReference>
<keyword evidence="1" id="KW-0805">Transcription regulation</keyword>
<proteinExistence type="predicted"/>
<keyword evidence="2" id="KW-0238">DNA-binding</keyword>
<dbReference type="EMBL" id="WSES01000005">
    <property type="protein sequence ID" value="MVW61863.1"/>
    <property type="molecule type" value="Genomic_DNA"/>
</dbReference>
<evidence type="ECO:0000256" key="2">
    <source>
        <dbReference type="ARBA" id="ARBA00023125"/>
    </source>
</evidence>
<evidence type="ECO:0000256" key="4">
    <source>
        <dbReference type="SAM" id="MobiDB-lite"/>
    </source>
</evidence>
<sequence length="281" mass="30589">MSHLPTVTDRAKGVVAPALAGKMFRLGRYLPPPDLAPFLDHYWIVEWDLQGRPAHTQRTLPYLCVHIVFDRARTGIWGLTTGSFDYTLQDAGKVCGLRFRAGAFRGLLGRPLHTITDKVLALGDVFPWDEAAAQDAVLDTADDAAMIEAAGALLRTMLPAPDPQVDRIAAILRAVESTPGLTQVEELAAVAQMGVRSLQQLFSEYVGVSPKWAIRRFRLHEAADRLAQGGDVDLAALAQGLGYFDQAHFTSDFRRLVGKSPGRYREEARQAGGDSGGSPGR</sequence>
<reference evidence="6 7" key="1">
    <citation type="submission" date="2019-12" db="EMBL/GenBank/DDBJ databases">
        <authorList>
            <person name="Li C."/>
            <person name="Zhao J."/>
        </authorList>
    </citation>
    <scope>NUCLEOTIDE SEQUENCE [LARGE SCALE GENOMIC DNA]</scope>
    <source>
        <strain evidence="6 7">NEAU-DD11</strain>
    </source>
</reference>
<dbReference type="InterPro" id="IPR018062">
    <property type="entry name" value="HTH_AraC-typ_CS"/>
</dbReference>
<keyword evidence="7" id="KW-1185">Reference proteome</keyword>
<dbReference type="PROSITE" id="PS01124">
    <property type="entry name" value="HTH_ARAC_FAMILY_2"/>
    <property type="match status" value="1"/>
</dbReference>
<dbReference type="GO" id="GO:0043565">
    <property type="term" value="F:sequence-specific DNA binding"/>
    <property type="evidence" value="ECO:0007669"/>
    <property type="project" value="InterPro"/>
</dbReference>
<dbReference type="PANTHER" id="PTHR46796">
    <property type="entry name" value="HTH-TYPE TRANSCRIPTIONAL ACTIVATOR RHAS-RELATED"/>
    <property type="match status" value="1"/>
</dbReference>
<gene>
    <name evidence="6" type="ORF">GPY61_18190</name>
</gene>
<organism evidence="6 7">
    <name type="scientific">Massilia cellulosiltytica</name>
    <dbReference type="NCBI Taxonomy" id="2683234"/>
    <lineage>
        <taxon>Bacteria</taxon>
        <taxon>Pseudomonadati</taxon>
        <taxon>Pseudomonadota</taxon>
        <taxon>Betaproteobacteria</taxon>
        <taxon>Burkholderiales</taxon>
        <taxon>Oxalobacteraceae</taxon>
        <taxon>Telluria group</taxon>
        <taxon>Massilia</taxon>
    </lineage>
</organism>
<feature type="domain" description="HTH araC/xylS-type" evidence="5">
    <location>
        <begin position="166"/>
        <end position="267"/>
    </location>
</feature>
<feature type="region of interest" description="Disordered" evidence="4">
    <location>
        <begin position="260"/>
        <end position="281"/>
    </location>
</feature>
<protein>
    <submittedName>
        <fullName evidence="6">Helix-turn-helix domain-containing protein</fullName>
    </submittedName>
</protein>
<evidence type="ECO:0000313" key="7">
    <source>
        <dbReference type="Proteomes" id="UP000443353"/>
    </source>
</evidence>
<evidence type="ECO:0000259" key="5">
    <source>
        <dbReference type="PROSITE" id="PS01124"/>
    </source>
</evidence>
<dbReference type="SMART" id="SM00342">
    <property type="entry name" value="HTH_ARAC"/>
    <property type="match status" value="1"/>
</dbReference>
<comment type="caution">
    <text evidence="6">The sequence shown here is derived from an EMBL/GenBank/DDBJ whole genome shotgun (WGS) entry which is preliminary data.</text>
</comment>
<accession>A0A7X3K8E7</accession>
<evidence type="ECO:0000256" key="1">
    <source>
        <dbReference type="ARBA" id="ARBA00023015"/>
    </source>
</evidence>
<dbReference type="GO" id="GO:0003700">
    <property type="term" value="F:DNA-binding transcription factor activity"/>
    <property type="evidence" value="ECO:0007669"/>
    <property type="project" value="InterPro"/>
</dbReference>